<dbReference type="AlphaFoldDB" id="A0A8J7SG63"/>
<keyword evidence="13 16" id="KW-0173">Coenzyme A biosynthesis</keyword>
<keyword evidence="16" id="KW-0479">Metal-binding</keyword>
<evidence type="ECO:0000256" key="6">
    <source>
        <dbReference type="ARBA" id="ARBA00012102"/>
    </source>
</evidence>
<reference evidence="17" key="1">
    <citation type="submission" date="2021-04" db="EMBL/GenBank/DDBJ databases">
        <authorList>
            <person name="Zhang D.-C."/>
        </authorList>
    </citation>
    <scope>NUCLEOTIDE SEQUENCE</scope>
    <source>
        <strain evidence="17">CGMCC 1.15697</strain>
    </source>
</reference>
<evidence type="ECO:0000256" key="7">
    <source>
        <dbReference type="ARBA" id="ARBA00022490"/>
    </source>
</evidence>
<comment type="catalytic activity">
    <reaction evidence="1 16">
        <text>(R)-pantothenate + ATP = (R)-4'-phosphopantothenate + ADP + H(+)</text>
        <dbReference type="Rhea" id="RHEA:16373"/>
        <dbReference type="ChEBI" id="CHEBI:10986"/>
        <dbReference type="ChEBI" id="CHEBI:15378"/>
        <dbReference type="ChEBI" id="CHEBI:29032"/>
        <dbReference type="ChEBI" id="CHEBI:30616"/>
        <dbReference type="ChEBI" id="CHEBI:456216"/>
        <dbReference type="EC" id="2.7.1.33"/>
    </reaction>
</comment>
<evidence type="ECO:0000256" key="5">
    <source>
        <dbReference type="ARBA" id="ARBA00011738"/>
    </source>
</evidence>
<evidence type="ECO:0000256" key="10">
    <source>
        <dbReference type="ARBA" id="ARBA00022777"/>
    </source>
</evidence>
<dbReference type="GO" id="GO:0005737">
    <property type="term" value="C:cytoplasm"/>
    <property type="evidence" value="ECO:0007669"/>
    <property type="project" value="UniProtKB-SubCell"/>
</dbReference>
<dbReference type="NCBIfam" id="TIGR00671">
    <property type="entry name" value="baf"/>
    <property type="match status" value="1"/>
</dbReference>
<dbReference type="SUPFAM" id="SSF53067">
    <property type="entry name" value="Actin-like ATPase domain"/>
    <property type="match status" value="2"/>
</dbReference>
<dbReference type="GO" id="GO:0004594">
    <property type="term" value="F:pantothenate kinase activity"/>
    <property type="evidence" value="ECO:0007669"/>
    <property type="project" value="UniProtKB-UniRule"/>
</dbReference>
<dbReference type="GO" id="GO:0005524">
    <property type="term" value="F:ATP binding"/>
    <property type="evidence" value="ECO:0007669"/>
    <property type="project" value="UniProtKB-UniRule"/>
</dbReference>
<comment type="cofactor">
    <cofactor evidence="16">
        <name>NH4(+)</name>
        <dbReference type="ChEBI" id="CHEBI:28938"/>
    </cofactor>
    <cofactor evidence="16">
        <name>K(+)</name>
        <dbReference type="ChEBI" id="CHEBI:29103"/>
    </cofactor>
    <text evidence="16">A monovalent cation. Ammonium or potassium.</text>
</comment>
<evidence type="ECO:0000256" key="2">
    <source>
        <dbReference type="ARBA" id="ARBA00001958"/>
    </source>
</evidence>
<evidence type="ECO:0000256" key="14">
    <source>
        <dbReference type="ARBA" id="ARBA00038036"/>
    </source>
</evidence>
<dbReference type="PANTHER" id="PTHR34265">
    <property type="entry name" value="TYPE III PANTOTHENATE KINASE"/>
    <property type="match status" value="1"/>
</dbReference>
<keyword evidence="12 16" id="KW-0630">Potassium</keyword>
<feature type="binding site" evidence="16">
    <location>
        <position position="130"/>
    </location>
    <ligand>
        <name>K(+)</name>
        <dbReference type="ChEBI" id="CHEBI:29103"/>
    </ligand>
</feature>
<feature type="binding site" evidence="16">
    <location>
        <position position="185"/>
    </location>
    <ligand>
        <name>substrate</name>
    </ligand>
</feature>
<comment type="subcellular location">
    <subcellularLocation>
        <location evidence="3 16">Cytoplasm</location>
    </subcellularLocation>
</comment>
<feature type="active site" description="Proton acceptor" evidence="16">
    <location>
        <position position="110"/>
    </location>
</feature>
<dbReference type="Proteomes" id="UP000672602">
    <property type="component" value="Unassembled WGS sequence"/>
</dbReference>
<dbReference type="Pfam" id="PF03309">
    <property type="entry name" value="Pan_kinase"/>
    <property type="match status" value="1"/>
</dbReference>
<keyword evidence="11 16" id="KW-0067">ATP-binding</keyword>
<dbReference type="GO" id="GO:0046872">
    <property type="term" value="F:metal ion binding"/>
    <property type="evidence" value="ECO:0007669"/>
    <property type="project" value="UniProtKB-KW"/>
</dbReference>
<comment type="subunit">
    <text evidence="5 16">Homodimer.</text>
</comment>
<evidence type="ECO:0000256" key="15">
    <source>
        <dbReference type="ARBA" id="ARBA00040883"/>
    </source>
</evidence>
<dbReference type="RefSeq" id="WP_210680118.1">
    <property type="nucleotide sequence ID" value="NZ_JAGMWN010000001.1"/>
</dbReference>
<dbReference type="EC" id="2.7.1.33" evidence="6 16"/>
<keyword evidence="18" id="KW-1185">Reference proteome</keyword>
<gene>
    <name evidence="16" type="primary">coaX</name>
    <name evidence="17" type="ORF">KAJ83_00820</name>
</gene>
<dbReference type="GO" id="GO:0015937">
    <property type="term" value="P:coenzyme A biosynthetic process"/>
    <property type="evidence" value="ECO:0007669"/>
    <property type="project" value="UniProtKB-UniRule"/>
</dbReference>
<proteinExistence type="inferred from homology"/>
<evidence type="ECO:0000256" key="3">
    <source>
        <dbReference type="ARBA" id="ARBA00004496"/>
    </source>
</evidence>
<evidence type="ECO:0000313" key="17">
    <source>
        <dbReference type="EMBL" id="MBP5855533.1"/>
    </source>
</evidence>
<protein>
    <recommendedName>
        <fullName evidence="15 16">Type III pantothenate kinase</fullName>
        <ecNumber evidence="6 16">2.7.1.33</ecNumber>
    </recommendedName>
    <alternativeName>
        <fullName evidence="16">PanK-III</fullName>
    </alternativeName>
    <alternativeName>
        <fullName evidence="16">Pantothenic acid kinase</fullName>
    </alternativeName>
</protein>
<feature type="binding site" evidence="16">
    <location>
        <position position="133"/>
    </location>
    <ligand>
        <name>ATP</name>
        <dbReference type="ChEBI" id="CHEBI:30616"/>
    </ligand>
</feature>
<dbReference type="EMBL" id="JAGMWN010000001">
    <property type="protein sequence ID" value="MBP5855533.1"/>
    <property type="molecule type" value="Genomic_DNA"/>
</dbReference>
<comment type="similarity">
    <text evidence="14 16">Belongs to the type III pantothenate kinase family.</text>
</comment>
<keyword evidence="9 16" id="KW-0547">Nucleotide-binding</keyword>
<evidence type="ECO:0000256" key="13">
    <source>
        <dbReference type="ARBA" id="ARBA00022993"/>
    </source>
</evidence>
<dbReference type="CDD" id="cd24015">
    <property type="entry name" value="ASKHA_NBD_PanK-III"/>
    <property type="match status" value="1"/>
</dbReference>
<evidence type="ECO:0000256" key="9">
    <source>
        <dbReference type="ARBA" id="ARBA00022741"/>
    </source>
</evidence>
<dbReference type="NCBIfam" id="NF009844">
    <property type="entry name" value="PRK13318.1-2"/>
    <property type="match status" value="1"/>
</dbReference>
<feature type="binding site" evidence="16">
    <location>
        <begin position="6"/>
        <end position="13"/>
    </location>
    <ligand>
        <name>ATP</name>
        <dbReference type="ChEBI" id="CHEBI:30616"/>
    </ligand>
</feature>
<evidence type="ECO:0000256" key="4">
    <source>
        <dbReference type="ARBA" id="ARBA00005225"/>
    </source>
</evidence>
<sequence>MLLAIDSGNTNVVFGVFDGDRFVKAFRCANDPKRTADEYIVWLDALMKLNGLDASTISGSIIGSVVPETAFNLTSLCRRYFPGEPLVIGDPKVKLGNEALIEWPEQVGADRLINAFEANRTYGGPLIVIDFGTATTFDVVDAAGNYCGGAIAPGINLSLEALYMASAKLPLVEIAAPPTYIGKETKTAMQSGIFWGYVCMIEGMVARLSAEFDAPMKVIATGGLSELFAEKTAVIEETDRSLTLRGLAEIYKRNAR</sequence>
<evidence type="ECO:0000256" key="1">
    <source>
        <dbReference type="ARBA" id="ARBA00001206"/>
    </source>
</evidence>
<evidence type="ECO:0000256" key="16">
    <source>
        <dbReference type="HAMAP-Rule" id="MF_01274"/>
    </source>
</evidence>
<evidence type="ECO:0000256" key="11">
    <source>
        <dbReference type="ARBA" id="ARBA00022840"/>
    </source>
</evidence>
<evidence type="ECO:0000313" key="18">
    <source>
        <dbReference type="Proteomes" id="UP000672602"/>
    </source>
</evidence>
<keyword evidence="10 16" id="KW-0418">Kinase</keyword>
<dbReference type="InterPro" id="IPR004619">
    <property type="entry name" value="Type_III_PanK"/>
</dbReference>
<evidence type="ECO:0000256" key="8">
    <source>
        <dbReference type="ARBA" id="ARBA00022679"/>
    </source>
</evidence>
<dbReference type="NCBIfam" id="NF009855">
    <property type="entry name" value="PRK13321.1"/>
    <property type="match status" value="1"/>
</dbReference>
<comment type="caution">
    <text evidence="16">Lacks conserved residue(s) required for the propagation of feature annotation.</text>
</comment>
<keyword evidence="7 16" id="KW-0963">Cytoplasm</keyword>
<organism evidence="17 18">
    <name type="scientific">Marivibrio halodurans</name>
    <dbReference type="NCBI Taxonomy" id="2039722"/>
    <lineage>
        <taxon>Bacteria</taxon>
        <taxon>Pseudomonadati</taxon>
        <taxon>Pseudomonadota</taxon>
        <taxon>Alphaproteobacteria</taxon>
        <taxon>Rhodospirillales</taxon>
        <taxon>Rhodospirillaceae</taxon>
        <taxon>Marivibrio</taxon>
    </lineage>
</organism>
<dbReference type="PANTHER" id="PTHR34265:SF1">
    <property type="entry name" value="TYPE III PANTOTHENATE KINASE"/>
    <property type="match status" value="1"/>
</dbReference>
<dbReference type="UniPathway" id="UPA00241">
    <property type="reaction ID" value="UER00352"/>
</dbReference>
<dbReference type="InterPro" id="IPR043129">
    <property type="entry name" value="ATPase_NBD"/>
</dbReference>
<dbReference type="HAMAP" id="MF_01274">
    <property type="entry name" value="Pantothen_kinase_3"/>
    <property type="match status" value="1"/>
</dbReference>
<comment type="pathway">
    <text evidence="4 16">Cofactor biosynthesis; coenzyme A biosynthesis; CoA from (R)-pantothenate: step 1/5.</text>
</comment>
<keyword evidence="8 16" id="KW-0808">Transferase</keyword>
<evidence type="ECO:0000256" key="12">
    <source>
        <dbReference type="ARBA" id="ARBA00022958"/>
    </source>
</evidence>
<comment type="cofactor">
    <cofactor evidence="2">
        <name>K(+)</name>
        <dbReference type="ChEBI" id="CHEBI:29103"/>
    </cofactor>
</comment>
<comment type="caution">
    <text evidence="17">The sequence shown here is derived from an EMBL/GenBank/DDBJ whole genome shotgun (WGS) entry which is preliminary data.</text>
</comment>
<dbReference type="Gene3D" id="3.30.420.40">
    <property type="match status" value="2"/>
</dbReference>
<accession>A0A8J7SG63</accession>
<feature type="binding site" evidence="16">
    <location>
        <begin position="108"/>
        <end position="111"/>
    </location>
    <ligand>
        <name>substrate</name>
    </ligand>
</feature>
<comment type="function">
    <text evidence="16">Catalyzes the phosphorylation of pantothenate (Pan), the first step in CoA biosynthesis.</text>
</comment>
<name>A0A8J7SG63_9PROT</name>